<dbReference type="Pfam" id="PF09830">
    <property type="entry name" value="ATP_transf"/>
    <property type="match status" value="1"/>
</dbReference>
<dbReference type="Proteomes" id="UP000663852">
    <property type="component" value="Unassembled WGS sequence"/>
</dbReference>
<dbReference type="Gene3D" id="3.30.428.70">
    <property type="match status" value="1"/>
</dbReference>
<dbReference type="Pfam" id="PF19327">
    <property type="entry name" value="Ap4A_phos_N"/>
    <property type="match status" value="1"/>
</dbReference>
<dbReference type="InterPro" id="IPR045759">
    <property type="entry name" value="Ap4A_phos1/2_N"/>
</dbReference>
<dbReference type="OrthoDB" id="9974318at2759"/>
<evidence type="ECO:0000313" key="4">
    <source>
        <dbReference type="EMBL" id="CAF1435734.1"/>
    </source>
</evidence>
<dbReference type="SUPFAM" id="SSF54197">
    <property type="entry name" value="HIT-like"/>
    <property type="match status" value="1"/>
</dbReference>
<dbReference type="GO" id="GO:0009117">
    <property type="term" value="P:nucleotide metabolic process"/>
    <property type="evidence" value="ECO:0007669"/>
    <property type="project" value="InterPro"/>
</dbReference>
<comment type="caution">
    <text evidence="3">The sequence shown here is derived from an EMBL/GenBank/DDBJ whole genome shotgun (WGS) entry which is preliminary data.</text>
</comment>
<dbReference type="PANTHER" id="PTHR38420:SF1">
    <property type="entry name" value="PUTATIVE (AFU_ORTHOLOGUE AFUA_5G14690)-RELATED"/>
    <property type="match status" value="1"/>
</dbReference>
<dbReference type="InterPro" id="IPR009163">
    <property type="entry name" value="Ap4A_phos1/2"/>
</dbReference>
<dbReference type="PANTHER" id="PTHR38420">
    <property type="entry name" value="AP-4-A PHOSPHORYLASE II"/>
    <property type="match status" value="1"/>
</dbReference>
<protein>
    <submittedName>
        <fullName evidence="3">Uncharacterized protein</fullName>
    </submittedName>
</protein>
<dbReference type="InterPro" id="IPR036265">
    <property type="entry name" value="HIT-like_sf"/>
</dbReference>
<dbReference type="InterPro" id="IPR019200">
    <property type="entry name" value="ATP_adenylylTrfase_C"/>
</dbReference>
<evidence type="ECO:0000259" key="2">
    <source>
        <dbReference type="Pfam" id="PF19327"/>
    </source>
</evidence>
<feature type="domain" description="ATP adenylyltransferase C-terminal" evidence="1">
    <location>
        <begin position="188"/>
        <end position="300"/>
    </location>
</feature>
<dbReference type="EMBL" id="CAJNOJ010000404">
    <property type="protein sequence ID" value="CAF1435734.1"/>
    <property type="molecule type" value="Genomic_DNA"/>
</dbReference>
<dbReference type="GO" id="GO:0005524">
    <property type="term" value="F:ATP binding"/>
    <property type="evidence" value="ECO:0007669"/>
    <property type="project" value="InterPro"/>
</dbReference>
<dbReference type="Proteomes" id="UP000663828">
    <property type="component" value="Unassembled WGS sequence"/>
</dbReference>
<gene>
    <name evidence="4" type="ORF">EDS130_LOCUS38514</name>
    <name evidence="3" type="ORF">XAT740_LOCUS14263</name>
</gene>
<accession>A0A814I7F1</accession>
<proteinExistence type="predicted"/>
<evidence type="ECO:0000313" key="5">
    <source>
        <dbReference type="Proteomes" id="UP000663828"/>
    </source>
</evidence>
<sequence>MASNPLTNIDNLVSDTFENAVKTGDVVLELGKTIEHSVDGCPYHLRSVLSHKQKPLKGDVDKTDKDPFAPPYDKCVHVCDIPNYGSNETTYAVVLNKFPSTKNQFLVAPHEFANQSDPLSADELSLCYQIIRNYRTTKLLVFFNCGEDSGASQKHKHIQFFPVLQNDPPIDFFLQEEQNYSQACQISQVPWAHFVISIRPPEQIDHLAEYLMNQFIQLLDEMFSFKEGKEFNPLKTSYNVVMTKNYLHVIPRTKDTFILKNGSKVPIGGIDYAGIIIVKDDEDIDEVINYGITNMLLEVGRKKDEENKA</sequence>
<organism evidence="3 5">
    <name type="scientific">Adineta ricciae</name>
    <name type="common">Rotifer</name>
    <dbReference type="NCBI Taxonomy" id="249248"/>
    <lineage>
        <taxon>Eukaryota</taxon>
        <taxon>Metazoa</taxon>
        <taxon>Spiralia</taxon>
        <taxon>Gnathifera</taxon>
        <taxon>Rotifera</taxon>
        <taxon>Eurotatoria</taxon>
        <taxon>Bdelloidea</taxon>
        <taxon>Adinetida</taxon>
        <taxon>Adinetidae</taxon>
        <taxon>Adineta</taxon>
    </lineage>
</organism>
<evidence type="ECO:0000259" key="1">
    <source>
        <dbReference type="Pfam" id="PF09830"/>
    </source>
</evidence>
<evidence type="ECO:0000313" key="3">
    <source>
        <dbReference type="EMBL" id="CAF1021590.1"/>
    </source>
</evidence>
<dbReference type="EMBL" id="CAJNOR010000852">
    <property type="protein sequence ID" value="CAF1021590.1"/>
    <property type="molecule type" value="Genomic_DNA"/>
</dbReference>
<dbReference type="AlphaFoldDB" id="A0A814I7F1"/>
<feature type="domain" description="Ap4A phosphorylase 1/2 N-terminal" evidence="2">
    <location>
        <begin position="37"/>
        <end position="164"/>
    </location>
</feature>
<dbReference type="GO" id="GO:0003877">
    <property type="term" value="F:ATP:ADP adenylyltransferase activity"/>
    <property type="evidence" value="ECO:0007669"/>
    <property type="project" value="InterPro"/>
</dbReference>
<dbReference type="InterPro" id="IPR043171">
    <property type="entry name" value="Ap4A_phos1/2-like"/>
</dbReference>
<name>A0A814I7F1_ADIRI</name>
<keyword evidence="5" id="KW-1185">Reference proteome</keyword>
<reference evidence="3" key="1">
    <citation type="submission" date="2021-02" db="EMBL/GenBank/DDBJ databases">
        <authorList>
            <person name="Nowell W R."/>
        </authorList>
    </citation>
    <scope>NUCLEOTIDE SEQUENCE</scope>
</reference>